<feature type="domain" description="O-acyltransferase WSD1 C-terminal" evidence="14">
    <location>
        <begin position="339"/>
        <end position="396"/>
    </location>
</feature>
<organism evidence="15 16">
    <name type="scientific">Malus domestica</name>
    <name type="common">Apple</name>
    <name type="synonym">Pyrus malus</name>
    <dbReference type="NCBI Taxonomy" id="3750"/>
    <lineage>
        <taxon>Eukaryota</taxon>
        <taxon>Viridiplantae</taxon>
        <taxon>Streptophyta</taxon>
        <taxon>Embryophyta</taxon>
        <taxon>Tracheophyta</taxon>
        <taxon>Spermatophyta</taxon>
        <taxon>Magnoliopsida</taxon>
        <taxon>eudicotyledons</taxon>
        <taxon>Gunneridae</taxon>
        <taxon>Pentapetalae</taxon>
        <taxon>rosids</taxon>
        <taxon>fabids</taxon>
        <taxon>Rosales</taxon>
        <taxon>Rosaceae</taxon>
        <taxon>Amygdaloideae</taxon>
        <taxon>Maleae</taxon>
        <taxon>Malus</taxon>
    </lineage>
</organism>
<dbReference type="GO" id="GO:0004144">
    <property type="term" value="F:diacylglycerol O-acyltransferase activity"/>
    <property type="evidence" value="ECO:0007669"/>
    <property type="project" value="UniProtKB-EC"/>
</dbReference>
<evidence type="ECO:0000256" key="10">
    <source>
        <dbReference type="ARBA" id="ARBA00048109"/>
    </source>
</evidence>
<keyword evidence="5" id="KW-0808">Transferase</keyword>
<comment type="catalytic activity">
    <reaction evidence="10">
        <text>an acyl-CoA + a 1,2-diacyl-sn-glycerol = a triacyl-sn-glycerol + CoA</text>
        <dbReference type="Rhea" id="RHEA:10868"/>
        <dbReference type="ChEBI" id="CHEBI:17815"/>
        <dbReference type="ChEBI" id="CHEBI:57287"/>
        <dbReference type="ChEBI" id="CHEBI:58342"/>
        <dbReference type="ChEBI" id="CHEBI:64615"/>
        <dbReference type="EC" id="2.3.1.20"/>
    </reaction>
</comment>
<protein>
    <submittedName>
        <fullName evidence="15">Uncharacterized protein</fullName>
    </submittedName>
</protein>
<dbReference type="Pfam" id="PF03007">
    <property type="entry name" value="WS_DGAT_cat"/>
    <property type="match status" value="1"/>
</dbReference>
<sequence length="450" mass="50568">MEPEATMEATCSTHEESSTKEDHHRLILSPASRLFHSPRFNCYIVIIMGFKTRIDSNIVKNGLKVLHNHPRFSCRLDDRGGKKRWIQVSVNQEDHVFVPTLNSKIEHPEEFVENYISNLTASPLDLSKPLWEVHLLNVKTSNAEGLAVIRMHHSMGDGASLMSLLLACTRKTSDPNALPSVPTQKRADSSSDLGWFWRFILAIWYGITLIANTLVDIMLFIATLLFLNDTETPIKGSSDVHLTTKRFLHRTVSMNHIKQVKNAMGTTVNDVVLGVTQAGLSCYLNRRYGQNVKDVGTKQEGSNLPKNMHVRANILVNLRPTVGIQDLADMMAKKSKVRWGNCIGYILIPFTIALQDDPLDYVRGAKAVIDRKKHSLEAFFTYLTANLLIKIIGAKALHMHWQSYADEMTVCLTVDPNVIPDPEKLLDDLEESLKLISHAVMERGLAVDVV</sequence>
<evidence type="ECO:0000256" key="5">
    <source>
        <dbReference type="ARBA" id="ARBA00022679"/>
    </source>
</evidence>
<proteinExistence type="inferred from homology"/>
<comment type="pathway">
    <text evidence="3">Glycerolipid metabolism; triacylglycerol biosynthesis.</text>
</comment>
<evidence type="ECO:0000313" key="15">
    <source>
        <dbReference type="EMBL" id="RXH95214.1"/>
    </source>
</evidence>
<dbReference type="Gene3D" id="3.30.559.10">
    <property type="entry name" value="Chloramphenicol acetyltransferase-like domain"/>
    <property type="match status" value="1"/>
</dbReference>
<comment type="similarity">
    <text evidence="8">In the N-terminal section; belongs to the long-chain O-acyltransferase family.</text>
</comment>
<keyword evidence="7" id="KW-0012">Acyltransferase</keyword>
<dbReference type="SUPFAM" id="SSF52777">
    <property type="entry name" value="CoA-dependent acyltransferases"/>
    <property type="match status" value="1"/>
</dbReference>
<dbReference type="GO" id="GO:0005789">
    <property type="term" value="C:endoplasmic reticulum membrane"/>
    <property type="evidence" value="ECO:0007669"/>
    <property type="project" value="UniProtKB-SubCell"/>
</dbReference>
<comment type="catalytic activity">
    <reaction evidence="9">
        <text>a long chain fatty alcohol + a fatty acyl-CoA = a long-chain alcohol wax ester + CoA</text>
        <dbReference type="Rhea" id="RHEA:38443"/>
        <dbReference type="ChEBI" id="CHEBI:17135"/>
        <dbReference type="ChEBI" id="CHEBI:57287"/>
        <dbReference type="ChEBI" id="CHEBI:77636"/>
        <dbReference type="ChEBI" id="CHEBI:235323"/>
        <dbReference type="EC" id="2.3.1.75"/>
    </reaction>
</comment>
<evidence type="ECO:0000256" key="3">
    <source>
        <dbReference type="ARBA" id="ARBA00004771"/>
    </source>
</evidence>
<dbReference type="PANTHER" id="PTHR31650">
    <property type="entry name" value="O-ACYLTRANSFERASE (WSD1-LIKE) FAMILY PROTEIN"/>
    <property type="match status" value="1"/>
</dbReference>
<evidence type="ECO:0000256" key="8">
    <source>
        <dbReference type="ARBA" id="ARBA00024360"/>
    </source>
</evidence>
<feature type="compositionally biased region" description="Basic and acidic residues" evidence="11">
    <location>
        <begin position="13"/>
        <end position="22"/>
    </location>
</feature>
<comment type="subcellular location">
    <subcellularLocation>
        <location evidence="1">Cell membrane</location>
        <topology evidence="1">Single-pass membrane protein</topology>
    </subcellularLocation>
    <subcellularLocation>
        <location evidence="2">Endoplasmic reticulum membrane</location>
    </subcellularLocation>
</comment>
<keyword evidence="6" id="KW-0256">Endoplasmic reticulum</keyword>
<feature type="domain" description="O-acyltransferase WSD1-like N-terminal" evidence="13">
    <location>
        <begin position="83"/>
        <end position="272"/>
    </location>
</feature>
<evidence type="ECO:0000313" key="16">
    <source>
        <dbReference type="Proteomes" id="UP000290289"/>
    </source>
</evidence>
<accession>A0A498JMY5</accession>
<dbReference type="InterPro" id="IPR004255">
    <property type="entry name" value="O-acyltransferase_WSD1_N"/>
</dbReference>
<reference evidence="15 16" key="1">
    <citation type="submission" date="2018-10" db="EMBL/GenBank/DDBJ databases">
        <title>A high-quality apple genome assembly.</title>
        <authorList>
            <person name="Hu J."/>
        </authorList>
    </citation>
    <scope>NUCLEOTIDE SEQUENCE [LARGE SCALE GENOMIC DNA]</scope>
    <source>
        <strain evidence="16">cv. HFTH1</strain>
        <tissue evidence="15">Young leaf</tissue>
    </source>
</reference>
<dbReference type="InterPro" id="IPR045034">
    <property type="entry name" value="O-acyltransferase_WSD1-like"/>
</dbReference>
<evidence type="ECO:0000259" key="13">
    <source>
        <dbReference type="Pfam" id="PF03007"/>
    </source>
</evidence>
<evidence type="ECO:0000256" key="2">
    <source>
        <dbReference type="ARBA" id="ARBA00004586"/>
    </source>
</evidence>
<dbReference type="GO" id="GO:0047196">
    <property type="term" value="F:long-chain-alcohol O-fatty-acyltransferase activity"/>
    <property type="evidence" value="ECO:0007669"/>
    <property type="project" value="UniProtKB-EC"/>
</dbReference>
<evidence type="ECO:0000256" key="9">
    <source>
        <dbReference type="ARBA" id="ARBA00047604"/>
    </source>
</evidence>
<keyword evidence="16" id="KW-1185">Reference proteome</keyword>
<evidence type="ECO:0000256" key="11">
    <source>
        <dbReference type="SAM" id="MobiDB-lite"/>
    </source>
</evidence>
<evidence type="ECO:0000256" key="7">
    <source>
        <dbReference type="ARBA" id="ARBA00023315"/>
    </source>
</evidence>
<evidence type="ECO:0000256" key="6">
    <source>
        <dbReference type="ARBA" id="ARBA00022824"/>
    </source>
</evidence>
<keyword evidence="12" id="KW-0812">Transmembrane</keyword>
<gene>
    <name evidence="15" type="ORF">DVH24_024898</name>
</gene>
<dbReference type="EMBL" id="RDQH01000333">
    <property type="protein sequence ID" value="RXH95214.1"/>
    <property type="molecule type" value="Genomic_DNA"/>
</dbReference>
<evidence type="ECO:0000259" key="14">
    <source>
        <dbReference type="Pfam" id="PF06974"/>
    </source>
</evidence>
<dbReference type="GO" id="GO:0005886">
    <property type="term" value="C:plasma membrane"/>
    <property type="evidence" value="ECO:0007669"/>
    <property type="project" value="UniProtKB-SubCell"/>
</dbReference>
<evidence type="ECO:0000256" key="12">
    <source>
        <dbReference type="SAM" id="Phobius"/>
    </source>
</evidence>
<keyword evidence="12" id="KW-0472">Membrane</keyword>
<evidence type="ECO:0000256" key="1">
    <source>
        <dbReference type="ARBA" id="ARBA00004162"/>
    </source>
</evidence>
<feature type="region of interest" description="Disordered" evidence="11">
    <location>
        <begin position="1"/>
        <end position="22"/>
    </location>
</feature>
<dbReference type="UniPathway" id="UPA00282"/>
<dbReference type="InterPro" id="IPR009721">
    <property type="entry name" value="O-acyltransferase_WSD1_C"/>
</dbReference>
<dbReference type="Proteomes" id="UP000290289">
    <property type="component" value="Chromosome 7"/>
</dbReference>
<name>A0A498JMY5_MALDO</name>
<keyword evidence="12" id="KW-1133">Transmembrane helix</keyword>
<feature type="transmembrane region" description="Helical" evidence="12">
    <location>
        <begin position="195"/>
        <end position="227"/>
    </location>
</feature>
<dbReference type="Pfam" id="PF06974">
    <property type="entry name" value="WS_DGAT_C"/>
    <property type="match status" value="1"/>
</dbReference>
<evidence type="ECO:0000256" key="4">
    <source>
        <dbReference type="ARBA" id="ARBA00005189"/>
    </source>
</evidence>
<dbReference type="GO" id="GO:0019432">
    <property type="term" value="P:triglyceride biosynthetic process"/>
    <property type="evidence" value="ECO:0007669"/>
    <property type="project" value="UniProtKB-UniPathway"/>
</dbReference>
<dbReference type="AlphaFoldDB" id="A0A498JMY5"/>
<dbReference type="InterPro" id="IPR023213">
    <property type="entry name" value="CAT-like_dom_sf"/>
</dbReference>
<comment type="pathway">
    <text evidence="4">Lipid metabolism.</text>
</comment>
<dbReference type="PANTHER" id="PTHR31650:SF1">
    <property type="entry name" value="WAX ESTER SYNTHASE_DIACYLGLYCEROL ACYLTRANSFERASE 4-RELATED"/>
    <property type="match status" value="1"/>
</dbReference>
<comment type="caution">
    <text evidence="15">The sequence shown here is derived from an EMBL/GenBank/DDBJ whole genome shotgun (WGS) entry which is preliminary data.</text>
</comment>